<evidence type="ECO:0000313" key="2">
    <source>
        <dbReference type="EMBL" id="KXB08421.1"/>
    </source>
</evidence>
<dbReference type="InterPro" id="IPR038587">
    <property type="entry name" value="Ribosomal_eL40_sf"/>
</dbReference>
<gene>
    <name evidence="2" type="ORF">AKJ56_01320</name>
</gene>
<comment type="caution">
    <text evidence="2">The sequence shown here is derived from an EMBL/GenBank/DDBJ whole genome shotgun (WGS) entry which is preliminary data.</text>
</comment>
<organism evidence="2 3">
    <name type="scientific">candidate division MSBL1 archaeon SCGC-AAA382N08</name>
    <dbReference type="NCBI Taxonomy" id="1698285"/>
    <lineage>
        <taxon>Archaea</taxon>
        <taxon>Methanobacteriati</taxon>
        <taxon>Methanobacteriota</taxon>
        <taxon>candidate division MSBL1</taxon>
    </lineage>
</organism>
<sequence>MSGRDIDLSYDRLHGVEDEEKPEKSKLSPTNCPRCDAQNEPKASFCQNCGQALTREAFEKVEEEEEKTLSKFAELRDEDVMSMLETISKMHKLAKQDPEIREKLEKIE</sequence>
<evidence type="ECO:0000313" key="3">
    <source>
        <dbReference type="Proteomes" id="UP000070175"/>
    </source>
</evidence>
<reference evidence="2 3" key="1">
    <citation type="journal article" date="2016" name="Sci. Rep.">
        <title>Metabolic traits of an uncultured archaeal lineage -MSBL1- from brine pools of the Red Sea.</title>
        <authorList>
            <person name="Mwirichia R."/>
            <person name="Alam I."/>
            <person name="Rashid M."/>
            <person name="Vinu M."/>
            <person name="Ba-Alawi W."/>
            <person name="Anthony Kamau A."/>
            <person name="Kamanda Ngugi D."/>
            <person name="Goker M."/>
            <person name="Klenk H.P."/>
            <person name="Bajic V."/>
            <person name="Stingl U."/>
        </authorList>
    </citation>
    <scope>NUCLEOTIDE SEQUENCE [LARGE SCALE GENOMIC DNA]</scope>
    <source>
        <strain evidence="2">SCGC-AAA382N08</strain>
    </source>
</reference>
<dbReference type="AlphaFoldDB" id="A0A133VPT9"/>
<evidence type="ECO:0008006" key="4">
    <source>
        <dbReference type="Google" id="ProtNLM"/>
    </source>
</evidence>
<protein>
    <recommendedName>
        <fullName evidence="4">Zinc-ribbon domain-containing protein</fullName>
    </recommendedName>
</protein>
<dbReference type="Gene3D" id="4.10.1060.50">
    <property type="match status" value="1"/>
</dbReference>
<keyword evidence="3" id="KW-1185">Reference proteome</keyword>
<feature type="compositionally biased region" description="Basic and acidic residues" evidence="1">
    <location>
        <begin position="1"/>
        <end position="26"/>
    </location>
</feature>
<feature type="region of interest" description="Disordered" evidence="1">
    <location>
        <begin position="1"/>
        <end position="32"/>
    </location>
</feature>
<accession>A0A133VPT9</accession>
<proteinExistence type="predicted"/>
<dbReference type="EMBL" id="LHYJ01000015">
    <property type="protein sequence ID" value="KXB08421.1"/>
    <property type="molecule type" value="Genomic_DNA"/>
</dbReference>
<dbReference type="Proteomes" id="UP000070175">
    <property type="component" value="Unassembled WGS sequence"/>
</dbReference>
<evidence type="ECO:0000256" key="1">
    <source>
        <dbReference type="SAM" id="MobiDB-lite"/>
    </source>
</evidence>
<name>A0A133VPT9_9EURY</name>